<keyword evidence="3" id="KW-1185">Reference proteome</keyword>
<dbReference type="RefSeq" id="WP_071904833.1">
    <property type="nucleotide sequence ID" value="NZ_MPIN01000022.1"/>
</dbReference>
<dbReference type="OrthoDB" id="5483347at2"/>
<dbReference type="SUPFAM" id="SSF82171">
    <property type="entry name" value="DPP6 N-terminal domain-like"/>
    <property type="match status" value="1"/>
</dbReference>
<dbReference type="Proteomes" id="UP000182229">
    <property type="component" value="Unassembled WGS sequence"/>
</dbReference>
<dbReference type="AlphaFoldDB" id="A0A1L9AVW7"/>
<accession>A0A1L9AVW7</accession>
<comment type="caution">
    <text evidence="2">The sequence shown here is derived from an EMBL/GenBank/DDBJ whole genome shotgun (WGS) entry which is preliminary data.</text>
</comment>
<evidence type="ECO:0000313" key="2">
    <source>
        <dbReference type="EMBL" id="OJH34151.1"/>
    </source>
</evidence>
<organism evidence="2 3">
    <name type="scientific">Cystobacter ferrugineus</name>
    <dbReference type="NCBI Taxonomy" id="83449"/>
    <lineage>
        <taxon>Bacteria</taxon>
        <taxon>Pseudomonadati</taxon>
        <taxon>Myxococcota</taxon>
        <taxon>Myxococcia</taxon>
        <taxon>Myxococcales</taxon>
        <taxon>Cystobacterineae</taxon>
        <taxon>Archangiaceae</taxon>
        <taxon>Cystobacter</taxon>
    </lineage>
</organism>
<evidence type="ECO:0000313" key="3">
    <source>
        <dbReference type="Proteomes" id="UP000182229"/>
    </source>
</evidence>
<proteinExistence type="predicted"/>
<dbReference type="STRING" id="83449.BON30_45160"/>
<reference evidence="2 3" key="2">
    <citation type="submission" date="2016-12" db="EMBL/GenBank/DDBJ databases">
        <title>Draft Genome Sequence of Cystobacter ferrugineus Strain Cbfe23.</title>
        <authorList>
            <person name="Akbar S."/>
            <person name="Dowd S.E."/>
            <person name="Stevens D.C."/>
        </authorList>
    </citation>
    <scope>NUCLEOTIDE SEQUENCE [LARGE SCALE GENOMIC DNA]</scope>
    <source>
        <strain evidence="2 3">Cbfe23</strain>
    </source>
</reference>
<evidence type="ECO:0000256" key="1">
    <source>
        <dbReference type="SAM" id="MobiDB-lite"/>
    </source>
</evidence>
<reference evidence="3" key="1">
    <citation type="submission" date="2016-11" db="EMBL/GenBank/DDBJ databases">
        <authorList>
            <person name="Shukria A."/>
            <person name="Stevens D.C."/>
        </authorList>
    </citation>
    <scope>NUCLEOTIDE SEQUENCE [LARGE SCALE GENOMIC DNA]</scope>
    <source>
        <strain evidence="3">Cbfe23</strain>
    </source>
</reference>
<sequence>MEEKHPSRCQTEADCGLPVELSFSKGRPGCVTLELTGAGASPRESSSHQLPLQELQGPRQTVRLRYDNRWKRPLSVVVRGHDHDCSGPVLVTESREVPDLTTDPVEVKLAFEDADGDGVAPTSRGGADCHDADPGVHPWAAERCNQASDDCDADVDEGGACPLSLEWTTALGPQSPPALRVVESYGPGRVWFAGGTRWVGHRASPSEPVVWDVCDGHDGEWLASWVRPTDGRLFLASRAGGLTSVAPPPFASGATCATLNKDVGREAIEGLVGFERDAGSPQEGATRLYGVTDEGLLFTWDGVATVQKWGREPAVLLGIDGADEDSILVVGGRPATAPTGDLITTAPLAYSVVTGDDGGVRLVEEVLDFPASEVGVVLNDVDVVNRDLAYAVGKNGLLLERSQGQWKVLRPANGSGGVPELIDVVAFGPGSVYAVSWSSNNGGSRSIYAYRADAGTWEALSLPGLAADGGTDLLLRGIAGASPDDIWAVGKGGAIYHLRDLQ</sequence>
<feature type="region of interest" description="Disordered" evidence="1">
    <location>
        <begin position="37"/>
        <end position="56"/>
    </location>
</feature>
<protein>
    <submittedName>
        <fullName evidence="2">Uncharacterized protein</fullName>
    </submittedName>
</protein>
<dbReference type="EMBL" id="MPIN01000022">
    <property type="protein sequence ID" value="OJH34151.1"/>
    <property type="molecule type" value="Genomic_DNA"/>
</dbReference>
<name>A0A1L9AVW7_9BACT</name>
<gene>
    <name evidence="2" type="ORF">BON30_45160</name>
</gene>